<comment type="subcellular location">
    <subcellularLocation>
        <location evidence="1">Cell membrane</location>
        <topology evidence="1">Single-pass membrane protein</topology>
    </subcellularLocation>
</comment>
<evidence type="ECO:0000256" key="9">
    <source>
        <dbReference type="ARBA" id="ARBA00023136"/>
    </source>
</evidence>
<feature type="compositionally biased region" description="Basic and acidic residues" evidence="10">
    <location>
        <begin position="114"/>
        <end position="126"/>
    </location>
</feature>
<dbReference type="RefSeq" id="WP_007069263.1">
    <property type="nucleotide sequence ID" value="NZ_GG698602.1"/>
</dbReference>
<evidence type="ECO:0000256" key="3">
    <source>
        <dbReference type="ARBA" id="ARBA00022448"/>
    </source>
</evidence>
<evidence type="ECO:0000256" key="7">
    <source>
        <dbReference type="ARBA" id="ARBA00022989"/>
    </source>
</evidence>
<keyword evidence="9 11" id="KW-0472">Membrane</keyword>
<dbReference type="Pfam" id="PF02699">
    <property type="entry name" value="YajC"/>
    <property type="match status" value="1"/>
</dbReference>
<evidence type="ECO:0000313" key="12">
    <source>
        <dbReference type="EMBL" id="EEW96330.1"/>
    </source>
</evidence>
<dbReference type="AlphaFoldDB" id="C9LLI2"/>
<sequence length="165" mass="18550">MEDAVNILGMFWPFLILIAIFYFFMYRPQKKLQLERGRFLLSLRKGDHVVTSGGVHGIIKVLRDKYVELEIAPKVVIKVEKTAIHHGDVDLIDAETAKKAGAAVIGAEAENPEETDRLSKQRKTTDTETIEEVVEVDSAAEEGTEIVEEVIEVDENGNEISREKK</sequence>
<evidence type="ECO:0000256" key="5">
    <source>
        <dbReference type="ARBA" id="ARBA00022692"/>
    </source>
</evidence>
<comment type="similarity">
    <text evidence="2">Belongs to the YajC family.</text>
</comment>
<proteinExistence type="inferred from homology"/>
<dbReference type="OrthoDB" id="9800132at2"/>
<keyword evidence="3" id="KW-0813">Transport</keyword>
<dbReference type="HOGENOM" id="CLU_1803054_0_0_9"/>
<keyword evidence="6" id="KW-0653">Protein transport</keyword>
<dbReference type="PANTHER" id="PTHR33909">
    <property type="entry name" value="SEC TRANSLOCON ACCESSORY COMPLEX SUBUNIT YAJC"/>
    <property type="match status" value="1"/>
</dbReference>
<dbReference type="SMART" id="SM01323">
    <property type="entry name" value="YajC"/>
    <property type="match status" value="1"/>
</dbReference>
<feature type="region of interest" description="Disordered" evidence="10">
    <location>
        <begin position="106"/>
        <end position="129"/>
    </location>
</feature>
<dbReference type="GO" id="GO:0015031">
    <property type="term" value="P:protein transport"/>
    <property type="evidence" value="ECO:0007669"/>
    <property type="project" value="UniProtKB-KW"/>
</dbReference>
<keyword evidence="13" id="KW-1185">Reference proteome</keyword>
<dbReference type="Proteomes" id="UP000004736">
    <property type="component" value="Unassembled WGS sequence"/>
</dbReference>
<dbReference type="eggNOG" id="COG1862">
    <property type="taxonomic scope" value="Bacteria"/>
</dbReference>
<reference evidence="12" key="1">
    <citation type="submission" date="2009-09" db="EMBL/GenBank/DDBJ databases">
        <authorList>
            <person name="Weinstock G."/>
            <person name="Sodergren E."/>
            <person name="Clifton S."/>
            <person name="Fulton L."/>
            <person name="Fulton B."/>
            <person name="Courtney L."/>
            <person name="Fronick C."/>
            <person name="Harrison M."/>
            <person name="Strong C."/>
            <person name="Farmer C."/>
            <person name="Delahaunty K."/>
            <person name="Markovic C."/>
            <person name="Hall O."/>
            <person name="Minx P."/>
            <person name="Tomlinson C."/>
            <person name="Mitreva M."/>
            <person name="Nelson J."/>
            <person name="Hou S."/>
            <person name="Wollam A."/>
            <person name="Pepin K.H."/>
            <person name="Johnson M."/>
            <person name="Bhonagiri V."/>
            <person name="Nash W.E."/>
            <person name="Warren W."/>
            <person name="Chinwalla A."/>
            <person name="Mardis E.R."/>
            <person name="Wilson R.K."/>
        </authorList>
    </citation>
    <scope>NUCLEOTIDE SEQUENCE [LARGE SCALE GENOMIC DNA]</scope>
    <source>
        <strain evidence="12">DSM 15470</strain>
    </source>
</reference>
<evidence type="ECO:0000256" key="11">
    <source>
        <dbReference type="SAM" id="Phobius"/>
    </source>
</evidence>
<comment type="caution">
    <text evidence="12">The sequence shown here is derived from an EMBL/GenBank/DDBJ whole genome shotgun (WGS) entry which is preliminary data.</text>
</comment>
<dbReference type="InterPro" id="IPR003849">
    <property type="entry name" value="Preprotein_translocase_YajC"/>
</dbReference>
<evidence type="ECO:0000256" key="2">
    <source>
        <dbReference type="ARBA" id="ARBA00006742"/>
    </source>
</evidence>
<keyword evidence="7 11" id="KW-1133">Transmembrane helix</keyword>
<organism evidence="12 13">
    <name type="scientific">Dialister invisus DSM 15470</name>
    <dbReference type="NCBI Taxonomy" id="592028"/>
    <lineage>
        <taxon>Bacteria</taxon>
        <taxon>Bacillati</taxon>
        <taxon>Bacillota</taxon>
        <taxon>Negativicutes</taxon>
        <taxon>Veillonellales</taxon>
        <taxon>Veillonellaceae</taxon>
        <taxon>Dialister</taxon>
    </lineage>
</organism>
<dbReference type="PANTHER" id="PTHR33909:SF1">
    <property type="entry name" value="SEC TRANSLOCON ACCESSORY COMPLEX SUBUNIT YAJC"/>
    <property type="match status" value="1"/>
</dbReference>
<dbReference type="GO" id="GO:0005886">
    <property type="term" value="C:plasma membrane"/>
    <property type="evidence" value="ECO:0007669"/>
    <property type="project" value="UniProtKB-SubCell"/>
</dbReference>
<protein>
    <submittedName>
        <fullName evidence="12">Preprotein translocase, YajC subunit</fullName>
    </submittedName>
</protein>
<evidence type="ECO:0000256" key="1">
    <source>
        <dbReference type="ARBA" id="ARBA00004162"/>
    </source>
</evidence>
<name>C9LLI2_9FIRM</name>
<keyword evidence="8" id="KW-0811">Translocation</keyword>
<evidence type="ECO:0000313" key="13">
    <source>
        <dbReference type="Proteomes" id="UP000004736"/>
    </source>
</evidence>
<evidence type="ECO:0000256" key="6">
    <source>
        <dbReference type="ARBA" id="ARBA00022927"/>
    </source>
</evidence>
<dbReference type="PRINTS" id="PR01853">
    <property type="entry name" value="YAJCTRNLCASE"/>
</dbReference>
<evidence type="ECO:0000256" key="8">
    <source>
        <dbReference type="ARBA" id="ARBA00023010"/>
    </source>
</evidence>
<dbReference type="STRING" id="592028.GCWU000321_00269"/>
<evidence type="ECO:0000256" key="10">
    <source>
        <dbReference type="SAM" id="MobiDB-lite"/>
    </source>
</evidence>
<evidence type="ECO:0000256" key="4">
    <source>
        <dbReference type="ARBA" id="ARBA00022475"/>
    </source>
</evidence>
<gene>
    <name evidence="12" type="primary">yajC</name>
    <name evidence="12" type="ORF">GCWU000321_00269</name>
</gene>
<dbReference type="GeneID" id="78277025"/>
<dbReference type="NCBIfam" id="TIGR00739">
    <property type="entry name" value="yajC"/>
    <property type="match status" value="1"/>
</dbReference>
<keyword evidence="5 11" id="KW-0812">Transmembrane</keyword>
<dbReference type="EMBL" id="ACIM02000001">
    <property type="protein sequence ID" value="EEW96330.1"/>
    <property type="molecule type" value="Genomic_DNA"/>
</dbReference>
<accession>C9LLI2</accession>
<feature type="transmembrane region" description="Helical" evidence="11">
    <location>
        <begin position="6"/>
        <end position="26"/>
    </location>
</feature>
<keyword evidence="4" id="KW-1003">Cell membrane</keyword>